<organism evidence="1 2">
    <name type="scientific">Cloacibacterium rupense</name>
    <dbReference type="NCBI Taxonomy" id="517423"/>
    <lineage>
        <taxon>Bacteria</taxon>
        <taxon>Pseudomonadati</taxon>
        <taxon>Bacteroidota</taxon>
        <taxon>Flavobacteriia</taxon>
        <taxon>Flavobacteriales</taxon>
        <taxon>Weeksellaceae</taxon>
    </lineage>
</organism>
<keyword evidence="1" id="KW-0255">Endonuclease</keyword>
<dbReference type="Proteomes" id="UP000620064">
    <property type="component" value="Unassembled WGS sequence"/>
</dbReference>
<comment type="caution">
    <text evidence="1">The sequence shown here is derived from an EMBL/GenBank/DDBJ whole genome shotgun (WGS) entry which is preliminary data.</text>
</comment>
<reference evidence="2" key="1">
    <citation type="journal article" date="2019" name="Int. J. Syst. Evol. Microbiol.">
        <title>The Global Catalogue of Microorganisms (GCM) 10K type strain sequencing project: providing services to taxonomists for standard genome sequencing and annotation.</title>
        <authorList>
            <consortium name="The Broad Institute Genomics Platform"/>
            <consortium name="The Broad Institute Genome Sequencing Center for Infectious Disease"/>
            <person name="Wu L."/>
            <person name="Ma J."/>
        </authorList>
    </citation>
    <scope>NUCLEOTIDE SEQUENCE [LARGE SCALE GENOMIC DNA]</scope>
    <source>
        <strain evidence="2">CGMCC 1.7656</strain>
    </source>
</reference>
<dbReference type="GO" id="GO:0004519">
    <property type="term" value="F:endonuclease activity"/>
    <property type="evidence" value="ECO:0007669"/>
    <property type="project" value="UniProtKB-KW"/>
</dbReference>
<dbReference type="InterPro" id="IPR007581">
    <property type="entry name" value="Endonuclease-V"/>
</dbReference>
<sequence>MILAFDTYYFENNAKTVCIQFEKWNDTTITKTFVEIISGIEEYKSGEFYKRELPCILSLLKVIDLSECEAIIIDGFVIIDDNQNDGLGGYLFKSLNFKIPIIGVAKNNFSKIEKFKKEILRGESKKPLYITSKGINLNEAAELIRNMHGKHRIPDLLKNVDSLGRNKNYT</sequence>
<accession>A0ABQ2NJY4</accession>
<name>A0ABQ2NJY4_9FLAO</name>
<gene>
    <name evidence="1" type="primary">nfi</name>
    <name evidence="1" type="ORF">GCM10010992_20720</name>
</gene>
<keyword evidence="1" id="KW-0378">Hydrolase</keyword>
<evidence type="ECO:0000313" key="2">
    <source>
        <dbReference type="Proteomes" id="UP000620064"/>
    </source>
</evidence>
<dbReference type="RefSeq" id="WP_188618041.1">
    <property type="nucleotide sequence ID" value="NZ_BMLV01000004.1"/>
</dbReference>
<evidence type="ECO:0000313" key="1">
    <source>
        <dbReference type="EMBL" id="GGP05254.1"/>
    </source>
</evidence>
<keyword evidence="2" id="KW-1185">Reference proteome</keyword>
<protein>
    <submittedName>
        <fullName evidence="1">Endonuclease V</fullName>
    </submittedName>
</protein>
<proteinExistence type="predicted"/>
<keyword evidence="1" id="KW-0540">Nuclease</keyword>
<dbReference type="EMBL" id="BMLV01000004">
    <property type="protein sequence ID" value="GGP05254.1"/>
    <property type="molecule type" value="Genomic_DNA"/>
</dbReference>
<dbReference type="Gene3D" id="3.30.2170.10">
    <property type="entry name" value="archaeoglobus fulgidus dsm 4304 superfamily"/>
    <property type="match status" value="1"/>
</dbReference>
<dbReference type="Pfam" id="PF04493">
    <property type="entry name" value="Endonuclease_5"/>
    <property type="match status" value="1"/>
</dbReference>